<dbReference type="SUPFAM" id="SSF52058">
    <property type="entry name" value="L domain-like"/>
    <property type="match status" value="1"/>
</dbReference>
<dbReference type="Pfam" id="PF00560">
    <property type="entry name" value="LRR_1"/>
    <property type="match status" value="2"/>
</dbReference>
<dbReference type="InterPro" id="IPR032675">
    <property type="entry name" value="LRR_dom_sf"/>
</dbReference>
<protein>
    <submittedName>
        <fullName evidence="2">Uncharacterized protein</fullName>
    </submittedName>
</protein>
<reference evidence="2 3" key="1">
    <citation type="journal article" date="2020" name="IScience">
        <title>Genome Sequencing of the Endangered Kingdonia uniflora (Circaeasteraceae, Ranunculales) Reveals Potential Mechanisms of Evolutionary Specialization.</title>
        <authorList>
            <person name="Sun Y."/>
            <person name="Deng T."/>
            <person name="Zhang A."/>
            <person name="Moore M.J."/>
            <person name="Landis J.B."/>
            <person name="Lin N."/>
            <person name="Zhang H."/>
            <person name="Zhang X."/>
            <person name="Huang J."/>
            <person name="Zhang X."/>
            <person name="Sun H."/>
            <person name="Wang H."/>
        </authorList>
    </citation>
    <scope>NUCLEOTIDE SEQUENCE [LARGE SCALE GENOMIC DNA]</scope>
    <source>
        <strain evidence="2">TB1705</strain>
        <tissue evidence="2">Leaf</tissue>
    </source>
</reference>
<evidence type="ECO:0000256" key="1">
    <source>
        <dbReference type="SAM" id="Phobius"/>
    </source>
</evidence>
<dbReference type="PANTHER" id="PTHR48057">
    <property type="entry name" value="LEUCINE-RICH REPEAT SERINE/THREONINE-PROTEIN KINASE 1"/>
    <property type="match status" value="1"/>
</dbReference>
<accession>A0A7J7P443</accession>
<proteinExistence type="predicted"/>
<gene>
    <name evidence="2" type="ORF">GIB67_017646</name>
</gene>
<keyword evidence="1" id="KW-1133">Transmembrane helix</keyword>
<keyword evidence="1" id="KW-0472">Membrane</keyword>
<keyword evidence="1" id="KW-0812">Transmembrane</keyword>
<evidence type="ECO:0000313" key="3">
    <source>
        <dbReference type="Proteomes" id="UP000541444"/>
    </source>
</evidence>
<organism evidence="2 3">
    <name type="scientific">Kingdonia uniflora</name>
    <dbReference type="NCBI Taxonomy" id="39325"/>
    <lineage>
        <taxon>Eukaryota</taxon>
        <taxon>Viridiplantae</taxon>
        <taxon>Streptophyta</taxon>
        <taxon>Embryophyta</taxon>
        <taxon>Tracheophyta</taxon>
        <taxon>Spermatophyta</taxon>
        <taxon>Magnoliopsida</taxon>
        <taxon>Ranunculales</taxon>
        <taxon>Circaeasteraceae</taxon>
        <taxon>Kingdonia</taxon>
    </lineage>
</organism>
<dbReference type="InterPro" id="IPR052595">
    <property type="entry name" value="LRRC69/RLP"/>
</dbReference>
<dbReference type="InterPro" id="IPR001611">
    <property type="entry name" value="Leu-rich_rpt"/>
</dbReference>
<dbReference type="AlphaFoldDB" id="A0A7J7P443"/>
<evidence type="ECO:0000313" key="2">
    <source>
        <dbReference type="EMBL" id="KAF6174032.1"/>
    </source>
</evidence>
<name>A0A7J7P443_9MAGN</name>
<dbReference type="Proteomes" id="UP000541444">
    <property type="component" value="Unassembled WGS sequence"/>
</dbReference>
<keyword evidence="3" id="KW-1185">Reference proteome</keyword>
<dbReference type="Gene3D" id="3.80.10.10">
    <property type="entry name" value="Ribonuclease Inhibitor"/>
    <property type="match status" value="1"/>
</dbReference>
<dbReference type="OrthoDB" id="676979at2759"/>
<sequence length="328" mass="36209">MELKYLEYLDLSQNDFKGIIIPSFLGSVYNLRYLNLSGAGFVGGESLQWVSHLSSSLRLQELDLYSNKLTGEITGFLGKIPGTLGNMSSLESLDFSVNQISGVILTACQVNISELLNLSTTACLEKYLQVPSFKVSVNSAIRNFDIYYNNFCIATIISVSPTLIFALLQQICIRAMINPGFEMYAEALMIAKLEMTATEAVTLMLGGGLHVGAVPQETRAELGFHVWHHYQPVKSHPPIQGISCEPSIKSFRVPELTMRSLEQKLLHFEGMRMSTYLDQAPSHASLDSPVISFGNLVEGHHTLKHLTTYSDQAASDASLDPPVIRWAT</sequence>
<dbReference type="EMBL" id="JACGCM010000308">
    <property type="protein sequence ID" value="KAF6174032.1"/>
    <property type="molecule type" value="Genomic_DNA"/>
</dbReference>
<feature type="transmembrane region" description="Helical" evidence="1">
    <location>
        <begin position="146"/>
        <end position="168"/>
    </location>
</feature>
<comment type="caution">
    <text evidence="2">The sequence shown here is derived from an EMBL/GenBank/DDBJ whole genome shotgun (WGS) entry which is preliminary data.</text>
</comment>
<dbReference type="PANTHER" id="PTHR48057:SF17">
    <property type="entry name" value="LRR RECEPTOR-LIKE SERINE_THREONINE-PROTEIN KINASE FLS2"/>
    <property type="match status" value="1"/>
</dbReference>